<sequence length="273" mass="29695">MRKSLLPMFVNGNKLELFRLWLLEMDGRYTTEQIEELIRRKTAQNMYICDPNFPDNENLRQYILVEETTRVTQDIREESQTLRGTTELSATEALSLTEAGASFAADGMALPGLSELEAPAATPNGAPGAHEDKGNGNKGKGRRKKGTGNDGGGENGNGNGEKPVVPLTPLQQATALAKATLKESEDARSLCIAIEGLECSEALCAALTTRAESMTKLYREINGKVMAKVDDATVYAPLTQRAMHYSEWYKSRKKVAMSMKSAATGKSTAGKKK</sequence>
<organism evidence="2 3">
    <name type="scientific">Durusdinium trenchii</name>
    <dbReference type="NCBI Taxonomy" id="1381693"/>
    <lineage>
        <taxon>Eukaryota</taxon>
        <taxon>Sar</taxon>
        <taxon>Alveolata</taxon>
        <taxon>Dinophyceae</taxon>
        <taxon>Suessiales</taxon>
        <taxon>Symbiodiniaceae</taxon>
        <taxon>Durusdinium</taxon>
    </lineage>
</organism>
<feature type="compositionally biased region" description="Gly residues" evidence="1">
    <location>
        <begin position="148"/>
        <end position="159"/>
    </location>
</feature>
<gene>
    <name evidence="2" type="ORF">SCF082_LOCUS24652</name>
</gene>
<keyword evidence="3" id="KW-1185">Reference proteome</keyword>
<proteinExistence type="predicted"/>
<protein>
    <submittedName>
        <fullName evidence="2">Uncharacterized protein</fullName>
    </submittedName>
</protein>
<evidence type="ECO:0000313" key="3">
    <source>
        <dbReference type="Proteomes" id="UP001642464"/>
    </source>
</evidence>
<comment type="caution">
    <text evidence="2">The sequence shown here is derived from an EMBL/GenBank/DDBJ whole genome shotgun (WGS) entry which is preliminary data.</text>
</comment>
<reference evidence="2 3" key="1">
    <citation type="submission" date="2024-02" db="EMBL/GenBank/DDBJ databases">
        <authorList>
            <person name="Chen Y."/>
            <person name="Shah S."/>
            <person name="Dougan E. K."/>
            <person name="Thang M."/>
            <person name="Chan C."/>
        </authorList>
    </citation>
    <scope>NUCLEOTIDE SEQUENCE [LARGE SCALE GENOMIC DNA]</scope>
</reference>
<dbReference type="EMBL" id="CAXAMM010018247">
    <property type="protein sequence ID" value="CAK9042983.1"/>
    <property type="molecule type" value="Genomic_DNA"/>
</dbReference>
<feature type="compositionally biased region" description="Low complexity" evidence="1">
    <location>
        <begin position="118"/>
        <end position="128"/>
    </location>
</feature>
<evidence type="ECO:0000313" key="2">
    <source>
        <dbReference type="EMBL" id="CAK9042983.1"/>
    </source>
</evidence>
<accession>A0ABP0LVQ8</accession>
<name>A0ABP0LVQ8_9DINO</name>
<dbReference type="Proteomes" id="UP001642464">
    <property type="component" value="Unassembled WGS sequence"/>
</dbReference>
<feature type="region of interest" description="Disordered" evidence="1">
    <location>
        <begin position="117"/>
        <end position="165"/>
    </location>
</feature>
<evidence type="ECO:0000256" key="1">
    <source>
        <dbReference type="SAM" id="MobiDB-lite"/>
    </source>
</evidence>